<protein>
    <recommendedName>
        <fullName evidence="4 17">Undecaprenyl-diphosphatase</fullName>
        <ecNumber evidence="3 17">3.6.1.27</ecNumber>
    </recommendedName>
    <alternativeName>
        <fullName evidence="15 17">Bacitracin resistance protein</fullName>
    </alternativeName>
    <alternativeName>
        <fullName evidence="14 17">Undecaprenyl pyrophosphate phosphatase</fullName>
    </alternativeName>
</protein>
<evidence type="ECO:0000256" key="4">
    <source>
        <dbReference type="ARBA" id="ARBA00021581"/>
    </source>
</evidence>
<feature type="transmembrane region" description="Helical" evidence="17">
    <location>
        <begin position="195"/>
        <end position="214"/>
    </location>
</feature>
<sequence>MDFIYAIVLGIIEGLTEFLPISSTGHLLVASAFLNFPTAALQVPDPKAFRDTFSIFIQSGAVLAVIAFYWRDLAVQARRITQDRSVQRFWLGILIAFAPAAGVGFALRDVIKAALFTPLVVGIALVIGGLIFLLIERHPRTPHITKLEAISLREALLIGAAQVTALVPGVSRSGASIVGSLLIGLDRPTATAFSFYLAIPTLGLATLFDLLLALRDGTVLSVHLPLFGTGALVSFVVAWLAMAWLLRYVSRHSFRLFGYYRIAAGALIIALAHFTSILAN</sequence>
<dbReference type="AlphaFoldDB" id="A0A2M8PGC5"/>
<dbReference type="Proteomes" id="UP000229681">
    <property type="component" value="Unassembled WGS sequence"/>
</dbReference>
<dbReference type="EC" id="3.6.1.27" evidence="3 17"/>
<keyword evidence="7 17" id="KW-0378">Hydrolase</keyword>
<feature type="transmembrane region" description="Helical" evidence="17">
    <location>
        <begin position="113"/>
        <end position="135"/>
    </location>
</feature>
<comment type="miscellaneous">
    <text evidence="17">Bacitracin is thought to be involved in the inhibition of peptidoglycan synthesis by sequestering undecaprenyl diphosphate, thereby reducing the pool of lipid carrier available.</text>
</comment>
<comment type="similarity">
    <text evidence="2 17">Belongs to the UppP family.</text>
</comment>
<evidence type="ECO:0000256" key="3">
    <source>
        <dbReference type="ARBA" id="ARBA00012374"/>
    </source>
</evidence>
<dbReference type="HAMAP" id="MF_01006">
    <property type="entry name" value="Undec_diphosphatase"/>
    <property type="match status" value="1"/>
</dbReference>
<evidence type="ECO:0000256" key="16">
    <source>
        <dbReference type="ARBA" id="ARBA00047594"/>
    </source>
</evidence>
<keyword evidence="10 17" id="KW-1133">Transmembrane helix</keyword>
<accession>A0A2M8PGC5</accession>
<keyword evidence="8 17" id="KW-0133">Cell shape</keyword>
<dbReference type="GO" id="GO:0046677">
    <property type="term" value="P:response to antibiotic"/>
    <property type="evidence" value="ECO:0007669"/>
    <property type="project" value="UniProtKB-UniRule"/>
</dbReference>
<dbReference type="GO" id="GO:0005886">
    <property type="term" value="C:plasma membrane"/>
    <property type="evidence" value="ECO:0007669"/>
    <property type="project" value="UniProtKB-SubCell"/>
</dbReference>
<evidence type="ECO:0000256" key="14">
    <source>
        <dbReference type="ARBA" id="ARBA00032707"/>
    </source>
</evidence>
<dbReference type="InterPro" id="IPR003824">
    <property type="entry name" value="UppP"/>
</dbReference>
<evidence type="ECO:0000256" key="7">
    <source>
        <dbReference type="ARBA" id="ARBA00022801"/>
    </source>
</evidence>
<keyword evidence="9 17" id="KW-0573">Peptidoglycan synthesis</keyword>
<evidence type="ECO:0000256" key="9">
    <source>
        <dbReference type="ARBA" id="ARBA00022984"/>
    </source>
</evidence>
<keyword evidence="13 17" id="KW-0961">Cell wall biogenesis/degradation</keyword>
<dbReference type="NCBIfam" id="NF001389">
    <property type="entry name" value="PRK00281.1-2"/>
    <property type="match status" value="1"/>
</dbReference>
<keyword evidence="6 17" id="KW-0812">Transmembrane</keyword>
<keyword evidence="11 17" id="KW-0472">Membrane</keyword>
<dbReference type="PANTHER" id="PTHR30622:SF3">
    <property type="entry name" value="UNDECAPRENYL-DIPHOSPHATASE"/>
    <property type="match status" value="1"/>
</dbReference>
<evidence type="ECO:0000256" key="17">
    <source>
        <dbReference type="HAMAP-Rule" id="MF_01006"/>
    </source>
</evidence>
<name>A0A2M8PGC5_9CHLR</name>
<dbReference type="PANTHER" id="PTHR30622">
    <property type="entry name" value="UNDECAPRENYL-DIPHOSPHATASE"/>
    <property type="match status" value="1"/>
</dbReference>
<comment type="caution">
    <text evidence="18">The sequence shown here is derived from an EMBL/GenBank/DDBJ whole genome shotgun (WGS) entry which is preliminary data.</text>
</comment>
<evidence type="ECO:0000256" key="6">
    <source>
        <dbReference type="ARBA" id="ARBA00022692"/>
    </source>
</evidence>
<dbReference type="Pfam" id="PF02673">
    <property type="entry name" value="BacA"/>
    <property type="match status" value="1"/>
</dbReference>
<dbReference type="GO" id="GO:0008360">
    <property type="term" value="P:regulation of cell shape"/>
    <property type="evidence" value="ECO:0007669"/>
    <property type="project" value="UniProtKB-KW"/>
</dbReference>
<feature type="transmembrane region" description="Helical" evidence="17">
    <location>
        <begin position="89"/>
        <end position="107"/>
    </location>
</feature>
<evidence type="ECO:0000256" key="1">
    <source>
        <dbReference type="ARBA" id="ARBA00004651"/>
    </source>
</evidence>
<evidence type="ECO:0000256" key="5">
    <source>
        <dbReference type="ARBA" id="ARBA00022475"/>
    </source>
</evidence>
<dbReference type="GO" id="GO:0050380">
    <property type="term" value="F:undecaprenyl-diphosphatase activity"/>
    <property type="evidence" value="ECO:0007669"/>
    <property type="project" value="UniProtKB-UniRule"/>
</dbReference>
<dbReference type="GO" id="GO:0009252">
    <property type="term" value="P:peptidoglycan biosynthetic process"/>
    <property type="evidence" value="ECO:0007669"/>
    <property type="project" value="UniProtKB-KW"/>
</dbReference>
<gene>
    <name evidence="17" type="primary">uppP</name>
    <name evidence="18" type="ORF">CUN49_04660</name>
</gene>
<evidence type="ECO:0000256" key="11">
    <source>
        <dbReference type="ARBA" id="ARBA00023136"/>
    </source>
</evidence>
<feature type="transmembrane region" description="Helical" evidence="17">
    <location>
        <begin position="258"/>
        <end position="279"/>
    </location>
</feature>
<feature type="transmembrane region" description="Helical" evidence="17">
    <location>
        <begin position="52"/>
        <end position="69"/>
    </location>
</feature>
<comment type="subcellular location">
    <subcellularLocation>
        <location evidence="1 17">Cell membrane</location>
        <topology evidence="1 17">Multi-pass membrane protein</topology>
    </subcellularLocation>
</comment>
<evidence type="ECO:0000256" key="13">
    <source>
        <dbReference type="ARBA" id="ARBA00023316"/>
    </source>
</evidence>
<feature type="transmembrane region" description="Helical" evidence="17">
    <location>
        <begin position="226"/>
        <end position="246"/>
    </location>
</feature>
<comment type="function">
    <text evidence="17">Catalyzes the dephosphorylation of undecaprenyl diphosphate (UPP). Confers resistance to bacitracin.</text>
</comment>
<reference evidence="18 19" key="1">
    <citation type="submission" date="2017-11" db="EMBL/GenBank/DDBJ databases">
        <title>Evolution of Phototrophy in the Chloroflexi Phylum Driven by Horizontal Gene Transfer.</title>
        <authorList>
            <person name="Ward L.M."/>
            <person name="Hemp J."/>
            <person name="Shih P.M."/>
            <person name="Mcglynn S.E."/>
            <person name="Fischer W."/>
        </authorList>
    </citation>
    <scope>NUCLEOTIDE SEQUENCE [LARGE SCALE GENOMIC DNA]</scope>
    <source>
        <strain evidence="18">JP3_13</strain>
    </source>
</reference>
<proteinExistence type="inferred from homology"/>
<evidence type="ECO:0000313" key="18">
    <source>
        <dbReference type="EMBL" id="PJF36597.1"/>
    </source>
</evidence>
<keyword evidence="12 17" id="KW-0046">Antibiotic resistance</keyword>
<organism evidence="18 19">
    <name type="scientific">Candidatus Thermofonsia Clade 1 bacterium</name>
    <dbReference type="NCBI Taxonomy" id="2364210"/>
    <lineage>
        <taxon>Bacteria</taxon>
        <taxon>Bacillati</taxon>
        <taxon>Chloroflexota</taxon>
        <taxon>Candidatus Thermofontia</taxon>
        <taxon>Candidatus Thermofonsia Clade 1</taxon>
    </lineage>
</organism>
<keyword evidence="5 17" id="KW-1003">Cell membrane</keyword>
<evidence type="ECO:0000256" key="2">
    <source>
        <dbReference type="ARBA" id="ARBA00010621"/>
    </source>
</evidence>
<dbReference type="GO" id="GO:0071555">
    <property type="term" value="P:cell wall organization"/>
    <property type="evidence" value="ECO:0007669"/>
    <property type="project" value="UniProtKB-KW"/>
</dbReference>
<evidence type="ECO:0000256" key="15">
    <source>
        <dbReference type="ARBA" id="ARBA00032932"/>
    </source>
</evidence>
<comment type="catalytic activity">
    <reaction evidence="16 17">
        <text>di-trans,octa-cis-undecaprenyl diphosphate + H2O = di-trans,octa-cis-undecaprenyl phosphate + phosphate + H(+)</text>
        <dbReference type="Rhea" id="RHEA:28094"/>
        <dbReference type="ChEBI" id="CHEBI:15377"/>
        <dbReference type="ChEBI" id="CHEBI:15378"/>
        <dbReference type="ChEBI" id="CHEBI:43474"/>
        <dbReference type="ChEBI" id="CHEBI:58405"/>
        <dbReference type="ChEBI" id="CHEBI:60392"/>
        <dbReference type="EC" id="3.6.1.27"/>
    </reaction>
</comment>
<evidence type="ECO:0000256" key="10">
    <source>
        <dbReference type="ARBA" id="ARBA00022989"/>
    </source>
</evidence>
<evidence type="ECO:0000313" key="19">
    <source>
        <dbReference type="Proteomes" id="UP000229681"/>
    </source>
</evidence>
<evidence type="ECO:0000256" key="12">
    <source>
        <dbReference type="ARBA" id="ARBA00023251"/>
    </source>
</evidence>
<evidence type="ECO:0000256" key="8">
    <source>
        <dbReference type="ARBA" id="ARBA00022960"/>
    </source>
</evidence>
<dbReference type="EMBL" id="PGTM01000043">
    <property type="protein sequence ID" value="PJF36597.1"/>
    <property type="molecule type" value="Genomic_DNA"/>
</dbReference>